<dbReference type="EMBL" id="AMZH03020860">
    <property type="protein sequence ID" value="RRT38791.1"/>
    <property type="molecule type" value="Genomic_DNA"/>
</dbReference>
<organism evidence="11 12">
    <name type="scientific">Ensete ventricosum</name>
    <name type="common">Abyssinian banana</name>
    <name type="synonym">Musa ensete</name>
    <dbReference type="NCBI Taxonomy" id="4639"/>
    <lineage>
        <taxon>Eukaryota</taxon>
        <taxon>Viridiplantae</taxon>
        <taxon>Streptophyta</taxon>
        <taxon>Embryophyta</taxon>
        <taxon>Tracheophyta</taxon>
        <taxon>Spermatophyta</taxon>
        <taxon>Magnoliopsida</taxon>
        <taxon>Liliopsida</taxon>
        <taxon>Zingiberales</taxon>
        <taxon>Musaceae</taxon>
        <taxon>Ensete</taxon>
    </lineage>
</organism>
<evidence type="ECO:0000256" key="6">
    <source>
        <dbReference type="ARBA" id="ARBA00023306"/>
    </source>
</evidence>
<dbReference type="GO" id="GO:0051258">
    <property type="term" value="P:protein polymerization"/>
    <property type="evidence" value="ECO:0007669"/>
    <property type="project" value="UniProtKB-ARBA"/>
</dbReference>
<evidence type="ECO:0000256" key="5">
    <source>
        <dbReference type="ARBA" id="ARBA00023136"/>
    </source>
</evidence>
<feature type="domain" description="SOSEKI DIX-like" evidence="10">
    <location>
        <begin position="83"/>
        <end position="117"/>
    </location>
</feature>
<keyword evidence="6" id="KW-0131">Cell cycle</keyword>
<feature type="compositionally biased region" description="Pro residues" evidence="9">
    <location>
        <begin position="195"/>
        <end position="205"/>
    </location>
</feature>
<dbReference type="Pfam" id="PF06136">
    <property type="entry name" value="SOK"/>
    <property type="match status" value="2"/>
</dbReference>
<evidence type="ECO:0000256" key="1">
    <source>
        <dbReference type="ARBA" id="ARBA00004413"/>
    </source>
</evidence>
<dbReference type="GO" id="GO:0051302">
    <property type="term" value="P:regulation of cell division"/>
    <property type="evidence" value="ECO:0007669"/>
    <property type="project" value="UniProtKB-ARBA"/>
</dbReference>
<dbReference type="GO" id="GO:0090708">
    <property type="term" value="P:specification of plant organ axis polarity"/>
    <property type="evidence" value="ECO:0007669"/>
    <property type="project" value="UniProtKB-ARBA"/>
</dbReference>
<dbReference type="GO" id="GO:0051301">
    <property type="term" value="P:cell division"/>
    <property type="evidence" value="ECO:0007669"/>
    <property type="project" value="UniProtKB-KW"/>
</dbReference>
<feature type="domain" description="SOSEKI DIX-like" evidence="10">
    <location>
        <begin position="40"/>
        <end position="72"/>
    </location>
</feature>
<evidence type="ECO:0000256" key="8">
    <source>
        <dbReference type="ARBA" id="ARBA00046534"/>
    </source>
</evidence>
<name>A0A426XH31_ENSVE</name>
<comment type="similarity">
    <text evidence="7">Belongs to the SOSEKI family.</text>
</comment>
<reference evidence="11 12" key="1">
    <citation type="journal article" date="2014" name="Agronomy (Basel)">
        <title>A Draft Genome Sequence for Ensete ventricosum, the Drought-Tolerant Tree Against Hunger.</title>
        <authorList>
            <person name="Harrison J."/>
            <person name="Moore K.A."/>
            <person name="Paszkiewicz K."/>
            <person name="Jones T."/>
            <person name="Grant M."/>
            <person name="Ambacheew D."/>
            <person name="Muzemil S."/>
            <person name="Studholme D.J."/>
        </authorList>
    </citation>
    <scope>NUCLEOTIDE SEQUENCE [LARGE SCALE GENOMIC DNA]</scope>
</reference>
<keyword evidence="2" id="KW-0217">Developmental protein</keyword>
<keyword evidence="4" id="KW-0132">Cell division</keyword>
<dbReference type="AlphaFoldDB" id="A0A426XH31"/>
<dbReference type="InterPro" id="IPR021182">
    <property type="entry name" value="SOK_magnoliopsida"/>
</dbReference>
<proteinExistence type="inferred from homology"/>
<evidence type="ECO:0000313" key="11">
    <source>
        <dbReference type="EMBL" id="RRT38791.1"/>
    </source>
</evidence>
<gene>
    <name evidence="11" type="ORF">B296_00046307</name>
</gene>
<protein>
    <recommendedName>
        <fullName evidence="10">SOSEKI DIX-like domain-containing protein</fullName>
    </recommendedName>
</protein>
<evidence type="ECO:0000256" key="4">
    <source>
        <dbReference type="ARBA" id="ARBA00022618"/>
    </source>
</evidence>
<comment type="caution">
    <text evidence="11">The sequence shown here is derived from an EMBL/GenBank/DDBJ whole genome shotgun (WGS) entry which is preliminary data.</text>
</comment>
<comment type="subcellular location">
    <subcellularLocation>
        <location evidence="1">Cell membrane</location>
        <topology evidence="1">Peripheral membrane protein</topology>
        <orientation evidence="1">Cytoplasmic side</orientation>
    </subcellularLocation>
</comment>
<feature type="compositionally biased region" description="Low complexity" evidence="9">
    <location>
        <begin position="255"/>
        <end position="268"/>
    </location>
</feature>
<dbReference type="GO" id="GO:0005886">
    <property type="term" value="C:plasma membrane"/>
    <property type="evidence" value="ECO:0007669"/>
    <property type="project" value="UniProtKB-SubCell"/>
</dbReference>
<dbReference type="PANTHER" id="PTHR31083">
    <property type="entry name" value="UPSTREAM OF FLC PROTEIN (DUF966)"/>
    <property type="match status" value="1"/>
</dbReference>
<comment type="subunit">
    <text evidence="8">Homodimer. Forms long polymer filaments with other SOKs proteins polymers (e.g. SOK1, SOK2, SOK3 and SOK4) crucial for polar localization and biological activity. Binds to ANGUSTIFOLIA (AN).</text>
</comment>
<evidence type="ECO:0000256" key="7">
    <source>
        <dbReference type="ARBA" id="ARBA00024211"/>
    </source>
</evidence>
<dbReference type="InterPro" id="IPR010369">
    <property type="entry name" value="SOK"/>
</dbReference>
<dbReference type="GO" id="GO:2000067">
    <property type="term" value="P:regulation of root morphogenesis"/>
    <property type="evidence" value="ECO:0007669"/>
    <property type="project" value="UniProtKB-ARBA"/>
</dbReference>
<sequence length="365" mass="40676">MDTRMRRHPAQGSPERTRAWTEPPPKHQPQQQQQQQGRRVSVVYYLCRSHRLEHPHFMEVPLSSPAGLYLRGFWLTDDTPYWRRSYKNGFVWHDLSQGDLILPAHGDEYVLKGSELLDRAPPGTLSVYISLCLVEAMIGSNDALLDLDRNHHGMSNVKIQNLKHPGQQPPHEGAEASPSSSTTAVVLKEAKHPLRQPPPPPPPAPGFITAPSTETRIRKPDGAQEATTQTDTGEGRRNRGLMCSKEDPNIVEVGSSQPPTSSGPSSSSCAKMSTLQSLIRAELSRRNSYRNLEAEDVYLPTGPKLKAANMIMHLITCGSTSVKDHYRFGSVCQLKVSREHQLFAGEPKRNVLRDGKEGTSQRELH</sequence>
<evidence type="ECO:0000256" key="3">
    <source>
        <dbReference type="ARBA" id="ARBA00022475"/>
    </source>
</evidence>
<dbReference type="InterPro" id="IPR048351">
    <property type="entry name" value="SOK_DIX"/>
</dbReference>
<feature type="region of interest" description="Disordered" evidence="9">
    <location>
        <begin position="161"/>
        <end position="269"/>
    </location>
</feature>
<evidence type="ECO:0000259" key="10">
    <source>
        <dbReference type="Pfam" id="PF06136"/>
    </source>
</evidence>
<evidence type="ECO:0000256" key="9">
    <source>
        <dbReference type="SAM" id="MobiDB-lite"/>
    </source>
</evidence>
<keyword evidence="3" id="KW-1003">Cell membrane</keyword>
<dbReference type="PIRSF" id="PIRSF031043">
    <property type="entry name" value="UCP031043"/>
    <property type="match status" value="1"/>
</dbReference>
<dbReference type="Proteomes" id="UP000287651">
    <property type="component" value="Unassembled WGS sequence"/>
</dbReference>
<feature type="region of interest" description="Disordered" evidence="9">
    <location>
        <begin position="1"/>
        <end position="37"/>
    </location>
</feature>
<keyword evidence="5" id="KW-0472">Membrane</keyword>
<dbReference type="PANTHER" id="PTHR31083:SF6">
    <property type="entry name" value="PROTEIN SOSEKI 3"/>
    <property type="match status" value="1"/>
</dbReference>
<evidence type="ECO:0000313" key="12">
    <source>
        <dbReference type="Proteomes" id="UP000287651"/>
    </source>
</evidence>
<evidence type="ECO:0000256" key="2">
    <source>
        <dbReference type="ARBA" id="ARBA00022473"/>
    </source>
</evidence>
<accession>A0A426XH31</accession>